<proteinExistence type="predicted"/>
<feature type="non-terminal residue" evidence="1">
    <location>
        <position position="108"/>
    </location>
</feature>
<name>A0ABW9QV39_9ACTN</name>
<comment type="caution">
    <text evidence="1">The sequence shown here is derived from an EMBL/GenBank/DDBJ whole genome shotgun (WGS) entry which is preliminary data.</text>
</comment>
<keyword evidence="2" id="KW-1185">Reference proteome</keyword>
<dbReference type="EMBL" id="WJHE01000620">
    <property type="protein sequence ID" value="MST33511.1"/>
    <property type="molecule type" value="Genomic_DNA"/>
</dbReference>
<gene>
    <name evidence="1" type="ORF">GHK86_12375</name>
</gene>
<sequence>MLVGAGLSQTWSHHRAHRFFSHATWSIQQVSAVLAGAGRTAGRHLLLQAGAGLVVGSGVTSWVLDDQDLAQRVRDSASIAHALAGIDRHLHPVYDHHPSLSEPLLWAA</sequence>
<dbReference type="Proteomes" id="UP000437736">
    <property type="component" value="Unassembled WGS sequence"/>
</dbReference>
<protein>
    <submittedName>
        <fullName evidence="1">Uncharacterized protein</fullName>
    </submittedName>
</protein>
<organism evidence="1 2">
    <name type="scientific">Acidiferrimicrobium australe</name>
    <dbReference type="NCBI Taxonomy" id="2664430"/>
    <lineage>
        <taxon>Bacteria</taxon>
        <taxon>Bacillati</taxon>
        <taxon>Actinomycetota</taxon>
        <taxon>Acidimicrobiia</taxon>
        <taxon>Acidimicrobiales</taxon>
        <taxon>Acidimicrobiaceae</taxon>
        <taxon>Acidiferrimicrobium</taxon>
    </lineage>
</organism>
<reference evidence="1 2" key="1">
    <citation type="submission" date="2019-11" db="EMBL/GenBank/DDBJ databases">
        <title>Acidiferrimicrobium australis gen. nov., sp. nov., an acidophilic and obligately heterotrophic, member of the Actinobacteria that catalyses dissimilatory oxido- reduction of iron isolated from metal-rich acidic water in Chile.</title>
        <authorList>
            <person name="Gonzalez D."/>
            <person name="Huber K."/>
            <person name="Hedrich S."/>
            <person name="Rojas-Villalobos C."/>
            <person name="Quatrini R."/>
            <person name="Dinamarca M.A."/>
            <person name="Schwarz A."/>
            <person name="Canales C."/>
            <person name="Nancucheo I."/>
        </authorList>
    </citation>
    <scope>NUCLEOTIDE SEQUENCE [LARGE SCALE GENOMIC DNA]</scope>
    <source>
        <strain evidence="1 2">USS-CCA1</strain>
    </source>
</reference>
<evidence type="ECO:0000313" key="1">
    <source>
        <dbReference type="EMBL" id="MST33511.1"/>
    </source>
</evidence>
<accession>A0ABW9QV39</accession>
<evidence type="ECO:0000313" key="2">
    <source>
        <dbReference type="Proteomes" id="UP000437736"/>
    </source>
</evidence>